<dbReference type="Proteomes" id="UP000828390">
    <property type="component" value="Unassembled WGS sequence"/>
</dbReference>
<dbReference type="AlphaFoldDB" id="A0A9D4EKN0"/>
<keyword evidence="4" id="KW-1185">Reference proteome</keyword>
<proteinExistence type="predicted"/>
<protein>
    <submittedName>
        <fullName evidence="3">Uncharacterized protein</fullName>
    </submittedName>
</protein>
<feature type="transmembrane region" description="Helical" evidence="2">
    <location>
        <begin position="45"/>
        <end position="66"/>
    </location>
</feature>
<name>A0A9D4EKN0_DREPO</name>
<dbReference type="EMBL" id="JAIWYP010000008">
    <property type="protein sequence ID" value="KAH3780236.1"/>
    <property type="molecule type" value="Genomic_DNA"/>
</dbReference>
<feature type="region of interest" description="Disordered" evidence="1">
    <location>
        <begin position="1"/>
        <end position="21"/>
    </location>
</feature>
<reference evidence="3" key="2">
    <citation type="submission" date="2020-11" db="EMBL/GenBank/DDBJ databases">
        <authorList>
            <person name="McCartney M.A."/>
            <person name="Auch B."/>
            <person name="Kono T."/>
            <person name="Mallez S."/>
            <person name="Becker A."/>
            <person name="Gohl D.M."/>
            <person name="Silverstein K.A.T."/>
            <person name="Koren S."/>
            <person name="Bechman K.B."/>
            <person name="Herman A."/>
            <person name="Abrahante J.E."/>
            <person name="Garbe J."/>
        </authorList>
    </citation>
    <scope>NUCLEOTIDE SEQUENCE</scope>
    <source>
        <strain evidence="3">Duluth1</strain>
        <tissue evidence="3">Whole animal</tissue>
    </source>
</reference>
<accession>A0A9D4EKN0</accession>
<evidence type="ECO:0000313" key="4">
    <source>
        <dbReference type="Proteomes" id="UP000828390"/>
    </source>
</evidence>
<organism evidence="3 4">
    <name type="scientific">Dreissena polymorpha</name>
    <name type="common">Zebra mussel</name>
    <name type="synonym">Mytilus polymorpha</name>
    <dbReference type="NCBI Taxonomy" id="45954"/>
    <lineage>
        <taxon>Eukaryota</taxon>
        <taxon>Metazoa</taxon>
        <taxon>Spiralia</taxon>
        <taxon>Lophotrochozoa</taxon>
        <taxon>Mollusca</taxon>
        <taxon>Bivalvia</taxon>
        <taxon>Autobranchia</taxon>
        <taxon>Heteroconchia</taxon>
        <taxon>Euheterodonta</taxon>
        <taxon>Imparidentia</taxon>
        <taxon>Neoheterodontei</taxon>
        <taxon>Myida</taxon>
        <taxon>Dreissenoidea</taxon>
        <taxon>Dreissenidae</taxon>
        <taxon>Dreissena</taxon>
    </lineage>
</organism>
<keyword evidence="2" id="KW-0472">Membrane</keyword>
<keyword evidence="2" id="KW-0812">Transmembrane</keyword>
<sequence length="67" mass="7243">MDLGTSTDNSDASQSNSGNTECLKTISAEDVNPNVPSRKQLRRRITVMMGLITAASIASLLPYFLIQ</sequence>
<comment type="caution">
    <text evidence="3">The sequence shown here is derived from an EMBL/GenBank/DDBJ whole genome shotgun (WGS) entry which is preliminary data.</text>
</comment>
<keyword evidence="2" id="KW-1133">Transmembrane helix</keyword>
<evidence type="ECO:0000256" key="2">
    <source>
        <dbReference type="SAM" id="Phobius"/>
    </source>
</evidence>
<reference evidence="3" key="1">
    <citation type="journal article" date="2019" name="bioRxiv">
        <title>The Genome of the Zebra Mussel, Dreissena polymorpha: A Resource for Invasive Species Research.</title>
        <authorList>
            <person name="McCartney M.A."/>
            <person name="Auch B."/>
            <person name="Kono T."/>
            <person name="Mallez S."/>
            <person name="Zhang Y."/>
            <person name="Obille A."/>
            <person name="Becker A."/>
            <person name="Abrahante J.E."/>
            <person name="Garbe J."/>
            <person name="Badalamenti J.P."/>
            <person name="Herman A."/>
            <person name="Mangelson H."/>
            <person name="Liachko I."/>
            <person name="Sullivan S."/>
            <person name="Sone E.D."/>
            <person name="Koren S."/>
            <person name="Silverstein K.A.T."/>
            <person name="Beckman K.B."/>
            <person name="Gohl D.M."/>
        </authorList>
    </citation>
    <scope>NUCLEOTIDE SEQUENCE</scope>
    <source>
        <strain evidence="3">Duluth1</strain>
        <tissue evidence="3">Whole animal</tissue>
    </source>
</reference>
<evidence type="ECO:0000313" key="3">
    <source>
        <dbReference type="EMBL" id="KAH3780236.1"/>
    </source>
</evidence>
<gene>
    <name evidence="3" type="ORF">DPMN_158046</name>
</gene>
<evidence type="ECO:0000256" key="1">
    <source>
        <dbReference type="SAM" id="MobiDB-lite"/>
    </source>
</evidence>